<evidence type="ECO:0000256" key="1">
    <source>
        <dbReference type="SAM" id="SignalP"/>
    </source>
</evidence>
<keyword evidence="1" id="KW-0732">Signal</keyword>
<comment type="caution">
    <text evidence="2">The sequence shown here is derived from an EMBL/GenBank/DDBJ whole genome shotgun (WGS) entry which is preliminary data.</text>
</comment>
<sequence length="87" mass="9355">MRHYLKLLAIAALLTACTQTGAENGTGNASTVGVGNAQAELFNGKGKAAFCRRTIDCRNRVSTPAQWTQCMREEFPLTKAGDGYKVC</sequence>
<organism evidence="2 3">
    <name type="scientific">Nitratireductor arenosus</name>
    <dbReference type="NCBI Taxonomy" id="2682096"/>
    <lineage>
        <taxon>Bacteria</taxon>
        <taxon>Pseudomonadati</taxon>
        <taxon>Pseudomonadota</taxon>
        <taxon>Alphaproteobacteria</taxon>
        <taxon>Hyphomicrobiales</taxon>
        <taxon>Phyllobacteriaceae</taxon>
        <taxon>Nitratireductor</taxon>
    </lineage>
</organism>
<protein>
    <recommendedName>
        <fullName evidence="4">Lipoprotein</fullName>
    </recommendedName>
</protein>
<gene>
    <name evidence="2" type="ORF">GN330_00035</name>
</gene>
<feature type="chain" id="PRO_5032645893" description="Lipoprotein" evidence="1">
    <location>
        <begin position="23"/>
        <end position="87"/>
    </location>
</feature>
<dbReference type="EMBL" id="WPHG01000001">
    <property type="protein sequence ID" value="MVA95642.1"/>
    <property type="molecule type" value="Genomic_DNA"/>
</dbReference>
<evidence type="ECO:0008006" key="4">
    <source>
        <dbReference type="Google" id="ProtNLM"/>
    </source>
</evidence>
<evidence type="ECO:0000313" key="2">
    <source>
        <dbReference type="EMBL" id="MVA95642.1"/>
    </source>
</evidence>
<reference evidence="2 3" key="1">
    <citation type="submission" date="2019-12" db="EMBL/GenBank/DDBJ databases">
        <title>Nitratireductor arenosus sp. nov., Isolated from sea sand, Jeju island, South Korea.</title>
        <authorList>
            <person name="Kim W."/>
        </authorList>
    </citation>
    <scope>NUCLEOTIDE SEQUENCE [LARGE SCALE GENOMIC DNA]</scope>
    <source>
        <strain evidence="2 3">CAU 1489</strain>
    </source>
</reference>
<dbReference type="AlphaFoldDB" id="A0A844Q964"/>
<evidence type="ECO:0000313" key="3">
    <source>
        <dbReference type="Proteomes" id="UP000463224"/>
    </source>
</evidence>
<dbReference type="Proteomes" id="UP000463224">
    <property type="component" value="Unassembled WGS sequence"/>
</dbReference>
<dbReference type="RefSeq" id="WP_156710541.1">
    <property type="nucleotide sequence ID" value="NZ_WPHG01000001.1"/>
</dbReference>
<feature type="signal peptide" evidence="1">
    <location>
        <begin position="1"/>
        <end position="22"/>
    </location>
</feature>
<accession>A0A844Q964</accession>
<proteinExistence type="predicted"/>
<name>A0A844Q964_9HYPH</name>
<keyword evidence="3" id="KW-1185">Reference proteome</keyword>
<dbReference type="PROSITE" id="PS51257">
    <property type="entry name" value="PROKAR_LIPOPROTEIN"/>
    <property type="match status" value="1"/>
</dbReference>